<accession>A0A0U0W6S2</accession>
<dbReference type="Pfam" id="PF15461">
    <property type="entry name" value="BCD"/>
    <property type="match status" value="1"/>
</dbReference>
<sequence length="270" mass="27555">MLAGTAVVAGGHAVGLPAVPGPVVLAVTGLGLVAGVPHGAADHVIATRLAGDRPMVVVVAVYAGVAAGVWALLRWAGPIALVAAVALSALHFGLGEFEVARRLTGWRPSAVEAVAIVVAGSGALLLPLARCGDQFSAVATSVSPGLARALGWAPLQTGLVVTWLCAALVAGLAALRSARPGVACDVTLVGAVGMLAPPLLAFAVWFGGWHSPRHCARMLTAEPGCAALLSAGRRSRRLRRGRRSSRSAGSRRPHRTRPWRRPRCCACCSP</sequence>
<gene>
    <name evidence="3" type="ORF">BN971_01286</name>
</gene>
<proteinExistence type="predicted"/>
<protein>
    <recommendedName>
        <fullName evidence="5">Beta-carotene 15,15'-dioxygenase</fullName>
    </recommendedName>
</protein>
<name>A0A0U0W6S2_MYCBE</name>
<keyword evidence="2" id="KW-1133">Transmembrane helix</keyword>
<dbReference type="InterPro" id="IPR022270">
    <property type="entry name" value="Blh_diox"/>
</dbReference>
<evidence type="ECO:0000256" key="2">
    <source>
        <dbReference type="SAM" id="Phobius"/>
    </source>
</evidence>
<evidence type="ECO:0000256" key="1">
    <source>
        <dbReference type="SAM" id="MobiDB-lite"/>
    </source>
</evidence>
<feature type="transmembrane region" description="Helical" evidence="2">
    <location>
        <begin position="149"/>
        <end position="175"/>
    </location>
</feature>
<dbReference type="Proteomes" id="UP000198875">
    <property type="component" value="Unassembled WGS sequence"/>
</dbReference>
<keyword evidence="2" id="KW-0812">Transmembrane</keyword>
<dbReference type="RefSeq" id="WP_170322113.1">
    <property type="nucleotide sequence ID" value="NZ_CSTD01000001.1"/>
</dbReference>
<feature type="transmembrane region" description="Helical" evidence="2">
    <location>
        <begin position="23"/>
        <end position="41"/>
    </location>
</feature>
<feature type="transmembrane region" description="Helical" evidence="2">
    <location>
        <begin position="53"/>
        <end position="73"/>
    </location>
</feature>
<evidence type="ECO:0008006" key="5">
    <source>
        <dbReference type="Google" id="ProtNLM"/>
    </source>
</evidence>
<dbReference type="AlphaFoldDB" id="A0A0U0W6S2"/>
<keyword evidence="2" id="KW-0472">Membrane</keyword>
<dbReference type="GO" id="GO:0016702">
    <property type="term" value="F:oxidoreductase activity, acting on single donors with incorporation of molecular oxygen, incorporation of two atoms of oxygen"/>
    <property type="evidence" value="ECO:0007669"/>
    <property type="project" value="InterPro"/>
</dbReference>
<organism evidence="3 4">
    <name type="scientific">Mycobacterium bohemicum DSM 44277</name>
    <dbReference type="NCBI Taxonomy" id="1236609"/>
    <lineage>
        <taxon>Bacteria</taxon>
        <taxon>Bacillati</taxon>
        <taxon>Actinomycetota</taxon>
        <taxon>Actinomycetes</taxon>
        <taxon>Mycobacteriales</taxon>
        <taxon>Mycobacteriaceae</taxon>
        <taxon>Mycobacterium</taxon>
    </lineage>
</organism>
<feature type="region of interest" description="Disordered" evidence="1">
    <location>
        <begin position="233"/>
        <end position="260"/>
    </location>
</feature>
<dbReference type="NCBIfam" id="TIGR03753">
    <property type="entry name" value="blh_monoox"/>
    <property type="match status" value="1"/>
</dbReference>
<evidence type="ECO:0000313" key="4">
    <source>
        <dbReference type="Proteomes" id="UP000198875"/>
    </source>
</evidence>
<feature type="transmembrane region" description="Helical" evidence="2">
    <location>
        <begin position="79"/>
        <end position="97"/>
    </location>
</feature>
<evidence type="ECO:0000313" key="3">
    <source>
        <dbReference type="EMBL" id="CPR08497.1"/>
    </source>
</evidence>
<feature type="transmembrane region" description="Helical" evidence="2">
    <location>
        <begin position="109"/>
        <end position="129"/>
    </location>
</feature>
<reference evidence="3 4" key="1">
    <citation type="submission" date="2015-03" db="EMBL/GenBank/DDBJ databases">
        <authorList>
            <person name="Murphy D."/>
        </authorList>
    </citation>
    <scope>NUCLEOTIDE SEQUENCE [LARGE SCALE GENOMIC DNA]</scope>
    <source>
        <strain evidence="3 4">DSM 44277</strain>
    </source>
</reference>
<feature type="transmembrane region" description="Helical" evidence="2">
    <location>
        <begin position="187"/>
        <end position="209"/>
    </location>
</feature>
<dbReference type="EMBL" id="CSTD01000001">
    <property type="protein sequence ID" value="CPR08497.1"/>
    <property type="molecule type" value="Genomic_DNA"/>
</dbReference>